<dbReference type="InterPro" id="IPR005519">
    <property type="entry name" value="Acid_phosphat_B-like"/>
</dbReference>
<keyword evidence="1" id="KW-0732">Signal</keyword>
<dbReference type="Pfam" id="PF03767">
    <property type="entry name" value="Acid_phosphat_B"/>
    <property type="match status" value="1"/>
</dbReference>
<dbReference type="InterPro" id="IPR036412">
    <property type="entry name" value="HAD-like_sf"/>
</dbReference>
<dbReference type="PANTHER" id="PTHR31284:SF9">
    <property type="entry name" value="HAD SUPERFAMILY, SUBFAMILY IIIB ACID PHOSPHATASE"/>
    <property type="match status" value="1"/>
</dbReference>
<dbReference type="Gene3D" id="3.40.50.1000">
    <property type="entry name" value="HAD superfamily/HAD-like"/>
    <property type="match status" value="1"/>
</dbReference>
<proteinExistence type="predicted"/>
<name>A0AAV8HNX0_9POAL</name>
<dbReference type="InterPro" id="IPR010028">
    <property type="entry name" value="Acid_phosphatase_pln"/>
</dbReference>
<dbReference type="InterPro" id="IPR023214">
    <property type="entry name" value="HAD_sf"/>
</dbReference>
<keyword evidence="2" id="KW-1133">Transmembrane helix</keyword>
<reference evidence="3" key="1">
    <citation type="submission" date="2022-08" db="EMBL/GenBank/DDBJ databases">
        <authorList>
            <person name="Marques A."/>
        </authorList>
    </citation>
    <scope>NUCLEOTIDE SEQUENCE</scope>
    <source>
        <strain evidence="3">RhyPub2mFocal</strain>
        <tissue evidence="3">Leaves</tissue>
    </source>
</reference>
<accession>A0AAV8HNX0</accession>
<dbReference type="PANTHER" id="PTHR31284">
    <property type="entry name" value="ACID PHOSPHATASE-LIKE PROTEIN"/>
    <property type="match status" value="1"/>
</dbReference>
<keyword evidence="2" id="KW-0472">Membrane</keyword>
<dbReference type="CDD" id="cd07535">
    <property type="entry name" value="HAD_VSP"/>
    <property type="match status" value="1"/>
</dbReference>
<evidence type="ECO:0000313" key="4">
    <source>
        <dbReference type="Proteomes" id="UP001140206"/>
    </source>
</evidence>
<keyword evidence="2" id="KW-0812">Transmembrane</keyword>
<dbReference type="EMBL" id="JAMFTS010000001">
    <property type="protein sequence ID" value="KAJ4817013.1"/>
    <property type="molecule type" value="Genomic_DNA"/>
</dbReference>
<gene>
    <name evidence="3" type="ORF">LUZ62_029579</name>
</gene>
<protein>
    <submittedName>
        <fullName evidence="3">Acid phosphatase 1</fullName>
    </submittedName>
</protein>
<dbReference type="Proteomes" id="UP001140206">
    <property type="component" value="Chromosome 1"/>
</dbReference>
<dbReference type="AlphaFoldDB" id="A0AAV8HNX0"/>
<evidence type="ECO:0000256" key="1">
    <source>
        <dbReference type="ARBA" id="ARBA00022729"/>
    </source>
</evidence>
<dbReference type="NCBIfam" id="TIGR01675">
    <property type="entry name" value="plant-AP"/>
    <property type="match status" value="1"/>
</dbReference>
<organism evidence="3 4">
    <name type="scientific">Rhynchospora pubera</name>
    <dbReference type="NCBI Taxonomy" id="906938"/>
    <lineage>
        <taxon>Eukaryota</taxon>
        <taxon>Viridiplantae</taxon>
        <taxon>Streptophyta</taxon>
        <taxon>Embryophyta</taxon>
        <taxon>Tracheophyta</taxon>
        <taxon>Spermatophyta</taxon>
        <taxon>Magnoliopsida</taxon>
        <taxon>Liliopsida</taxon>
        <taxon>Poales</taxon>
        <taxon>Cyperaceae</taxon>
        <taxon>Cyperoideae</taxon>
        <taxon>Rhynchosporeae</taxon>
        <taxon>Rhynchospora</taxon>
    </lineage>
</organism>
<dbReference type="SUPFAM" id="SSF56784">
    <property type="entry name" value="HAD-like"/>
    <property type="match status" value="1"/>
</dbReference>
<sequence length="300" mass="34380">MKEMKRRARHRFLEIGFEPSGYDFGRGDSKIDTSKSHLRKALSFVISAILAMWKFFLLLLTNLFSKPTLAYKTGPFFPNTLFDSSYCLSWRVAVETNNAGPWGTVPMECVLYVGRYMLGGQYNRDLKTVMEMIGTYLDGMEASDDGMDAWVLDVDDTCLSNLFYYQEKQFGGMPFDPAAFKSWAGKGMCSAILPVLDLFNKLIDRGYKVFLLTGRDDLTFRDITTANLQNQGYLGYERLIMRTADYKGKGAKFFKSAMRKQLMDEGYRLRGNVGDQWSDLQGDYLADRNFKIPNPMYYVP</sequence>
<feature type="transmembrane region" description="Helical" evidence="2">
    <location>
        <begin position="41"/>
        <end position="64"/>
    </location>
</feature>
<evidence type="ECO:0000313" key="3">
    <source>
        <dbReference type="EMBL" id="KAJ4817013.1"/>
    </source>
</evidence>
<keyword evidence="4" id="KW-1185">Reference proteome</keyword>
<comment type="caution">
    <text evidence="3">The sequence shown here is derived from an EMBL/GenBank/DDBJ whole genome shotgun (WGS) entry which is preliminary data.</text>
</comment>
<evidence type="ECO:0000256" key="2">
    <source>
        <dbReference type="SAM" id="Phobius"/>
    </source>
</evidence>
<dbReference type="GO" id="GO:0003993">
    <property type="term" value="F:acid phosphatase activity"/>
    <property type="evidence" value="ECO:0007669"/>
    <property type="project" value="InterPro"/>
</dbReference>